<keyword evidence="9" id="KW-0413">Isomerase</keyword>
<dbReference type="SUPFAM" id="SSF48179">
    <property type="entry name" value="6-phosphogluconate dehydrogenase C-terminal domain-like"/>
    <property type="match status" value="2"/>
</dbReference>
<evidence type="ECO:0000313" key="16">
    <source>
        <dbReference type="Proteomes" id="UP000215931"/>
    </source>
</evidence>
<evidence type="ECO:0000256" key="9">
    <source>
        <dbReference type="ARBA" id="ARBA00023235"/>
    </source>
</evidence>
<evidence type="ECO:0000259" key="13">
    <source>
        <dbReference type="Pfam" id="PF00725"/>
    </source>
</evidence>
<dbReference type="GO" id="GO:0016853">
    <property type="term" value="F:isomerase activity"/>
    <property type="evidence" value="ECO:0007669"/>
    <property type="project" value="UniProtKB-KW"/>
</dbReference>
<dbReference type="GO" id="GO:0003857">
    <property type="term" value="F:(3S)-3-hydroxyacyl-CoA dehydrogenase (NAD+) activity"/>
    <property type="evidence" value="ECO:0007669"/>
    <property type="project" value="UniProtKB-EC"/>
</dbReference>
<evidence type="ECO:0000256" key="5">
    <source>
        <dbReference type="ARBA" id="ARBA00023002"/>
    </source>
</evidence>
<keyword evidence="16" id="KW-1185">Reference proteome</keyword>
<proteinExistence type="predicted"/>
<keyword evidence="4" id="KW-0442">Lipid degradation</keyword>
<evidence type="ECO:0000256" key="2">
    <source>
        <dbReference type="ARBA" id="ARBA00005005"/>
    </source>
</evidence>
<keyword evidence="10" id="KW-0456">Lyase</keyword>
<keyword evidence="5" id="KW-0560">Oxidoreductase</keyword>
<dbReference type="AlphaFoldDB" id="A0A271K8Z4"/>
<evidence type="ECO:0000313" key="15">
    <source>
        <dbReference type="EMBL" id="PAP92242.1"/>
    </source>
</evidence>
<dbReference type="Pfam" id="PF00378">
    <property type="entry name" value="ECH_1"/>
    <property type="match status" value="1"/>
</dbReference>
<evidence type="ECO:0000256" key="8">
    <source>
        <dbReference type="ARBA" id="ARBA00023140"/>
    </source>
</evidence>
<gene>
    <name evidence="15" type="ORF">CIT31_27245</name>
</gene>
<evidence type="ECO:0000256" key="11">
    <source>
        <dbReference type="ARBA" id="ARBA00023268"/>
    </source>
</evidence>
<dbReference type="Gene3D" id="3.90.226.10">
    <property type="entry name" value="2-enoyl-CoA Hydratase, Chain A, domain 1"/>
    <property type="match status" value="1"/>
</dbReference>
<dbReference type="FunFam" id="1.10.1040.50:FF:000006">
    <property type="entry name" value="Peroxisomal bifunctional enzyme"/>
    <property type="match status" value="1"/>
</dbReference>
<dbReference type="FunFam" id="3.40.50.720:FF:000009">
    <property type="entry name" value="Fatty oxidation complex, alpha subunit"/>
    <property type="match status" value="1"/>
</dbReference>
<dbReference type="PANTHER" id="PTHR23309">
    <property type="entry name" value="3-HYDROXYACYL-COA DEHYROGENASE"/>
    <property type="match status" value="1"/>
</dbReference>
<evidence type="ECO:0000256" key="1">
    <source>
        <dbReference type="ARBA" id="ARBA00004275"/>
    </source>
</evidence>
<keyword evidence="8" id="KW-0576">Peroxisome</keyword>
<keyword evidence="3" id="KW-0276">Fatty acid metabolism</keyword>
<comment type="subcellular location">
    <subcellularLocation>
        <location evidence="1">Peroxisome</location>
    </subcellularLocation>
</comment>
<dbReference type="InterPro" id="IPR036291">
    <property type="entry name" value="NAD(P)-bd_dom_sf"/>
</dbReference>
<evidence type="ECO:0000259" key="14">
    <source>
        <dbReference type="Pfam" id="PF02737"/>
    </source>
</evidence>
<evidence type="ECO:0000256" key="10">
    <source>
        <dbReference type="ARBA" id="ARBA00023239"/>
    </source>
</evidence>
<dbReference type="GO" id="GO:0004300">
    <property type="term" value="F:enoyl-CoA hydratase activity"/>
    <property type="evidence" value="ECO:0007669"/>
    <property type="project" value="UniProtKB-ARBA"/>
</dbReference>
<dbReference type="InterPro" id="IPR029045">
    <property type="entry name" value="ClpP/crotonase-like_dom_sf"/>
</dbReference>
<dbReference type="PANTHER" id="PTHR23309:SF51">
    <property type="entry name" value="3-HYDROXYACYL-COA DEHYDROGENASE-RELATED"/>
    <property type="match status" value="1"/>
</dbReference>
<feature type="domain" description="3-hydroxyacyl-CoA dehydrogenase C-terminal" evidence="13">
    <location>
        <begin position="597"/>
        <end position="682"/>
    </location>
</feature>
<evidence type="ECO:0000256" key="7">
    <source>
        <dbReference type="ARBA" id="ARBA00023098"/>
    </source>
</evidence>
<dbReference type="RefSeq" id="WP_095521166.1">
    <property type="nucleotide sequence ID" value="NZ_NPKH01000035.1"/>
</dbReference>
<dbReference type="UniPathway" id="UPA00659"/>
<protein>
    <submittedName>
        <fullName evidence="15">Uncharacterized protein</fullName>
    </submittedName>
</protein>
<keyword evidence="6" id="KW-0520">NAD</keyword>
<name>A0A271K8Z4_9HYPH</name>
<evidence type="ECO:0000256" key="4">
    <source>
        <dbReference type="ARBA" id="ARBA00022963"/>
    </source>
</evidence>
<organism evidence="15 16">
    <name type="scientific">Mesorhizobium wenxiniae</name>
    <dbReference type="NCBI Taxonomy" id="2014805"/>
    <lineage>
        <taxon>Bacteria</taxon>
        <taxon>Pseudomonadati</taxon>
        <taxon>Pseudomonadota</taxon>
        <taxon>Alphaproteobacteria</taxon>
        <taxon>Hyphomicrobiales</taxon>
        <taxon>Phyllobacteriaceae</taxon>
        <taxon>Mesorhizobium</taxon>
    </lineage>
</organism>
<dbReference type="Pfam" id="PF00725">
    <property type="entry name" value="3HCDH"/>
    <property type="match status" value="2"/>
</dbReference>
<dbReference type="InterPro" id="IPR006176">
    <property type="entry name" value="3-OHacyl-CoA_DH_NAD-bd"/>
</dbReference>
<keyword evidence="7" id="KW-0443">Lipid metabolism</keyword>
<comment type="catalytic activity">
    <reaction evidence="12">
        <text>a (3S)-3-hydroxyacyl-CoA + NAD(+) = a 3-oxoacyl-CoA + NADH + H(+)</text>
        <dbReference type="Rhea" id="RHEA:22432"/>
        <dbReference type="ChEBI" id="CHEBI:15378"/>
        <dbReference type="ChEBI" id="CHEBI:57318"/>
        <dbReference type="ChEBI" id="CHEBI:57540"/>
        <dbReference type="ChEBI" id="CHEBI:57945"/>
        <dbReference type="ChEBI" id="CHEBI:90726"/>
        <dbReference type="EC" id="1.1.1.35"/>
    </reaction>
</comment>
<comment type="pathway">
    <text evidence="2">Lipid metabolism; fatty acid beta-oxidation.</text>
</comment>
<accession>A0A271K8Z4</accession>
<dbReference type="Gene3D" id="3.40.50.720">
    <property type="entry name" value="NAD(P)-binding Rossmann-like Domain"/>
    <property type="match status" value="1"/>
</dbReference>
<evidence type="ECO:0000256" key="6">
    <source>
        <dbReference type="ARBA" id="ARBA00023027"/>
    </source>
</evidence>
<dbReference type="EMBL" id="NPKH01000035">
    <property type="protein sequence ID" value="PAP92242.1"/>
    <property type="molecule type" value="Genomic_DNA"/>
</dbReference>
<dbReference type="SUPFAM" id="SSF51735">
    <property type="entry name" value="NAD(P)-binding Rossmann-fold domains"/>
    <property type="match status" value="1"/>
</dbReference>
<keyword evidence="11" id="KW-0511">Multifunctional enzyme</keyword>
<dbReference type="CDD" id="cd06558">
    <property type="entry name" value="crotonase-like"/>
    <property type="match status" value="1"/>
</dbReference>
<dbReference type="Proteomes" id="UP000215931">
    <property type="component" value="Unassembled WGS sequence"/>
</dbReference>
<sequence>MLGAPHYKLFGRAAVIYLDNPPVNAITAVARARLKILIERFATSKGIDAIILTGAGPEFSSGTDISRCSGKTDFSGLPELITAIKASAVPIVAALEGRAIGEALSIALACHARVATPSVQLAFPEATWGLVPSGAAALHLSELAGLQCALEMIVGGKNITGNAAHALGVVDELVSSREALVDEAIRVGTDRSPRRSKSPTEKSRQDIIEDFKQSFPASLKAPAGKLAMECVMGAQSTSLEENIAIENRHNEKLLAEAETIALLHASKVELATDLPHIRSGSDTISLPKCVAVVGFGFMGRGIAISFATGGLKVLVHDQAGDRLAEGLEAVGASLKSMVRRGRISQEQAEIARNNIIAIGDMEALDEADLVVEAVSEDLELKKRIFAKLDSICPNNTTLVTNTSSLDIDEIAAATGRPKNIAGMHFFSPAHLLKLVEIVSGRETAEGTIEQLRVVSKHIGKIGVVVGNQFAFVANKLLAGYQREALFLLEEGALPEQVDRVLQEFGFAMGPFVMNDMAGNDISYHVRQAASYPAGMRYPHVADRIYEAGRYGQKTNKGWYRYEPGQREAHPDIEVAALIESTSSELGFKRRNISDDEILQRCLLPVVNDAAWLLGDGIARSSGDIDVVWMNGLGFPRRKGGPMFWADHLGPKRVYERVIEFREEHGPVLWEPAPLLAFLAKSGMRFADVR</sequence>
<evidence type="ECO:0000256" key="12">
    <source>
        <dbReference type="ARBA" id="ARBA00049556"/>
    </source>
</evidence>
<dbReference type="InterPro" id="IPR008927">
    <property type="entry name" value="6-PGluconate_DH-like_C_sf"/>
</dbReference>
<dbReference type="Gene3D" id="1.10.1040.50">
    <property type="match status" value="1"/>
</dbReference>
<dbReference type="Pfam" id="PF02737">
    <property type="entry name" value="3HCDH_N"/>
    <property type="match status" value="1"/>
</dbReference>
<reference evidence="15 16" key="1">
    <citation type="submission" date="2017-08" db="EMBL/GenBank/DDBJ databases">
        <title>Mesorhizobium wenxinae sp. nov., a novel rhizobial species isolated from root nodules of chickpea (Cicer arietinum L.).</title>
        <authorList>
            <person name="Zhang J."/>
        </authorList>
    </citation>
    <scope>NUCLEOTIDE SEQUENCE [LARGE SCALE GENOMIC DNA]</scope>
    <source>
        <strain evidence="16">WYCCWR 10019</strain>
    </source>
</reference>
<dbReference type="SUPFAM" id="SSF52096">
    <property type="entry name" value="ClpP/crotonase"/>
    <property type="match status" value="1"/>
</dbReference>
<feature type="domain" description="3-hydroxyacyl-CoA dehydrogenase NAD binding" evidence="14">
    <location>
        <begin position="290"/>
        <end position="467"/>
    </location>
</feature>
<dbReference type="GO" id="GO:0006635">
    <property type="term" value="P:fatty acid beta-oxidation"/>
    <property type="evidence" value="ECO:0007669"/>
    <property type="project" value="UniProtKB-UniPathway"/>
</dbReference>
<comment type="caution">
    <text evidence="15">The sequence shown here is derived from an EMBL/GenBank/DDBJ whole genome shotgun (WGS) entry which is preliminary data.</text>
</comment>
<dbReference type="GO" id="GO:0070403">
    <property type="term" value="F:NAD+ binding"/>
    <property type="evidence" value="ECO:0007669"/>
    <property type="project" value="InterPro"/>
</dbReference>
<evidence type="ECO:0000256" key="3">
    <source>
        <dbReference type="ARBA" id="ARBA00022832"/>
    </source>
</evidence>
<dbReference type="InterPro" id="IPR006108">
    <property type="entry name" value="3HC_DH_C"/>
</dbReference>
<feature type="domain" description="3-hydroxyacyl-CoA dehydrogenase C-terminal" evidence="13">
    <location>
        <begin position="471"/>
        <end position="561"/>
    </location>
</feature>
<dbReference type="InterPro" id="IPR001753">
    <property type="entry name" value="Enoyl-CoA_hydra/iso"/>
</dbReference>